<feature type="binding site" evidence="10">
    <location>
        <position position="180"/>
    </location>
    <ligand>
        <name>[4Fe-4S] cluster</name>
        <dbReference type="ChEBI" id="CHEBI:49883"/>
        <label>2</label>
    </ligand>
</feature>
<feature type="domain" description="4Fe-4S" evidence="13">
    <location>
        <begin position="32"/>
        <end position="91"/>
    </location>
</feature>
<feature type="binding site" evidence="10">
    <location>
        <position position="52"/>
    </location>
    <ligand>
        <name>[4Fe-4S] cluster</name>
        <dbReference type="ChEBI" id="CHEBI:49883"/>
        <label>1</label>
    </ligand>
</feature>
<evidence type="ECO:0000256" key="1">
    <source>
        <dbReference type="ARBA" id="ARBA00022448"/>
    </source>
</evidence>
<keyword evidence="5 10" id="KW-1278">Translocase</keyword>
<dbReference type="InterPro" id="IPR010207">
    <property type="entry name" value="Elect_transpt_cplx_RnfB/RsxB"/>
</dbReference>
<evidence type="ECO:0000313" key="15">
    <source>
        <dbReference type="Proteomes" id="UP000783588"/>
    </source>
</evidence>
<dbReference type="Proteomes" id="UP000783588">
    <property type="component" value="Unassembled WGS sequence"/>
</dbReference>
<keyword evidence="10" id="KW-1003">Cell membrane</keyword>
<dbReference type="RefSeq" id="WP_216470159.1">
    <property type="nucleotide sequence ID" value="NZ_JAHLQI010000003.1"/>
</dbReference>
<feature type="domain" description="4Fe-4S ferredoxin-type" evidence="12">
    <location>
        <begin position="237"/>
        <end position="264"/>
    </location>
</feature>
<accession>A0ABS6ETH0</accession>
<keyword evidence="1 10" id="KW-0813">Transport</keyword>
<evidence type="ECO:0000313" key="14">
    <source>
        <dbReference type="EMBL" id="MBU5490507.1"/>
    </source>
</evidence>
<feature type="binding site" evidence="10">
    <location>
        <position position="137"/>
    </location>
    <ligand>
        <name>[4Fe-4S] cluster</name>
        <dbReference type="ChEBI" id="CHEBI:49883"/>
        <label>2</label>
    </ligand>
</feature>
<evidence type="ECO:0000256" key="2">
    <source>
        <dbReference type="ARBA" id="ARBA00022485"/>
    </source>
</evidence>
<dbReference type="PANTHER" id="PTHR43560">
    <property type="entry name" value="ION-TRANSLOCATING OXIDOREDUCTASE COMPLEX SUBUNIT B"/>
    <property type="match status" value="1"/>
</dbReference>
<dbReference type="Pfam" id="PF12838">
    <property type="entry name" value="Fer4_7"/>
    <property type="match status" value="1"/>
</dbReference>
<evidence type="ECO:0000256" key="9">
    <source>
        <dbReference type="ARBA" id="ARBA00023136"/>
    </source>
</evidence>
<feature type="binding site" evidence="10">
    <location>
        <position position="57"/>
    </location>
    <ligand>
        <name>[4Fe-4S] cluster</name>
        <dbReference type="ChEBI" id="CHEBI:49883"/>
        <label>1</label>
    </ligand>
</feature>
<reference evidence="14 15" key="1">
    <citation type="submission" date="2021-06" db="EMBL/GenBank/DDBJ databases">
        <authorList>
            <person name="Sun Q."/>
            <person name="Li D."/>
        </authorList>
    </citation>
    <scope>NUCLEOTIDE SEQUENCE [LARGE SCALE GENOMIC DNA]</scope>
    <source>
        <strain evidence="14 15">MSJd-7</strain>
    </source>
</reference>
<evidence type="ECO:0000259" key="12">
    <source>
        <dbReference type="PROSITE" id="PS51379"/>
    </source>
</evidence>
<comment type="subunit">
    <text evidence="10">The complex is composed of six subunits: RnfA, RnfB, RnfC, RnfD, RnfE and RnfG.</text>
</comment>
<dbReference type="Pfam" id="PF04060">
    <property type="entry name" value="FeS"/>
    <property type="match status" value="1"/>
</dbReference>
<name>A0ABS6ETH0_9FIRM</name>
<evidence type="ECO:0000256" key="5">
    <source>
        <dbReference type="ARBA" id="ARBA00022967"/>
    </source>
</evidence>
<dbReference type="PROSITE" id="PS00198">
    <property type="entry name" value="4FE4S_FER_1"/>
    <property type="match status" value="1"/>
</dbReference>
<comment type="cofactor">
    <cofactor evidence="10">
        <name>[4Fe-4S] cluster</name>
        <dbReference type="ChEBI" id="CHEBI:49883"/>
    </cofactor>
    <text evidence="10">Binds 3 [4Fe-4S] clusters.</text>
</comment>
<evidence type="ECO:0000259" key="13">
    <source>
        <dbReference type="PROSITE" id="PS51656"/>
    </source>
</evidence>
<comment type="caution">
    <text evidence="14">The sequence shown here is derived from an EMBL/GenBank/DDBJ whole genome shotgun (WGS) entry which is preliminary data.</text>
</comment>
<dbReference type="Pfam" id="PF13237">
    <property type="entry name" value="Fer4_10"/>
    <property type="match status" value="1"/>
</dbReference>
<dbReference type="NCBIfam" id="TIGR01944">
    <property type="entry name" value="rnfB"/>
    <property type="match status" value="1"/>
</dbReference>
<evidence type="ECO:0000256" key="6">
    <source>
        <dbReference type="ARBA" id="ARBA00022982"/>
    </source>
</evidence>
<dbReference type="InterPro" id="IPR050395">
    <property type="entry name" value="4Fe4S_Ferredoxin_RnfB"/>
</dbReference>
<keyword evidence="8 10" id="KW-0411">Iron-sulfur</keyword>
<feature type="region of interest" description="Hydrophobic" evidence="10">
    <location>
        <begin position="1"/>
        <end position="26"/>
    </location>
</feature>
<keyword evidence="6 10" id="KW-0249">Electron transport</keyword>
<keyword evidence="7 10" id="KW-0408">Iron</keyword>
<dbReference type="EC" id="7.-.-.-" evidence="10"/>
<feature type="binding site" evidence="10">
    <location>
        <position position="151"/>
    </location>
    <ligand>
        <name>[4Fe-4S] cluster</name>
        <dbReference type="ChEBI" id="CHEBI:49883"/>
        <label>3</label>
    </ligand>
</feature>
<evidence type="ECO:0000256" key="3">
    <source>
        <dbReference type="ARBA" id="ARBA00022723"/>
    </source>
</evidence>
<dbReference type="PROSITE" id="PS51379">
    <property type="entry name" value="4FE4S_FER_2"/>
    <property type="match status" value="3"/>
</dbReference>
<dbReference type="InterPro" id="IPR007202">
    <property type="entry name" value="4Fe-4S_dom"/>
</dbReference>
<feature type="binding site" evidence="10">
    <location>
        <position position="74"/>
    </location>
    <ligand>
        <name>[4Fe-4S] cluster</name>
        <dbReference type="ChEBI" id="CHEBI:49883"/>
        <label>1</label>
    </ligand>
</feature>
<feature type="binding site" evidence="10">
    <location>
        <position position="49"/>
    </location>
    <ligand>
        <name>[4Fe-4S] cluster</name>
        <dbReference type="ChEBI" id="CHEBI:49883"/>
        <label>1</label>
    </ligand>
</feature>
<keyword evidence="4 10" id="KW-0677">Repeat</keyword>
<dbReference type="InterPro" id="IPR017896">
    <property type="entry name" value="4Fe4S_Fe-S-bd"/>
</dbReference>
<dbReference type="PROSITE" id="PS51656">
    <property type="entry name" value="4FE4S"/>
    <property type="match status" value="1"/>
</dbReference>
<feature type="domain" description="4Fe-4S ferredoxin-type" evidence="12">
    <location>
        <begin position="204"/>
        <end position="235"/>
    </location>
</feature>
<organism evidence="14 15">
    <name type="scientific">Butyricicoccus intestinisimiae</name>
    <dbReference type="NCBI Taxonomy" id="2841509"/>
    <lineage>
        <taxon>Bacteria</taxon>
        <taxon>Bacillati</taxon>
        <taxon>Bacillota</taxon>
        <taxon>Clostridia</taxon>
        <taxon>Eubacteriales</taxon>
        <taxon>Butyricicoccaceae</taxon>
        <taxon>Butyricicoccus</taxon>
    </lineage>
</organism>
<sequence>MMTIVYAVLALGIMGLVFGLVLAFASKIFAVEVDERIPAVQECLPGANCGGCGYPGCNGLATAIVEGKAPVNGCPVGGAAAAEKIAAVLGVEVTESEKMVAHVHCSGTCENVKNRAQYEGITDCLGAIRVANGFKDCAFACLGLGTCEKACPFDAIHVVNGVAKVDEDKCAACSKCVSACPKHIISLVPQANPIRIDCSSKAKGKEVMDSCKVGCIGCGLCAKTCKFGAITMEGNLPVIDYTKCKKCQMCAKACPRHIIEPWNTPEKVKELAEIKAKQAAAKKAAAEKAAAAKKAAEEAAKAEEK</sequence>
<comment type="similarity">
    <text evidence="10">Belongs to the 4Fe4S bacterial-type ferredoxin family. RnfB subfamily.</text>
</comment>
<feature type="domain" description="4Fe-4S ferredoxin-type" evidence="12">
    <location>
        <begin position="161"/>
        <end position="190"/>
    </location>
</feature>
<evidence type="ECO:0000256" key="4">
    <source>
        <dbReference type="ARBA" id="ARBA00022737"/>
    </source>
</evidence>
<feature type="coiled-coil region" evidence="11">
    <location>
        <begin position="269"/>
        <end position="305"/>
    </location>
</feature>
<dbReference type="EMBL" id="JAHLQI010000003">
    <property type="protein sequence ID" value="MBU5490507.1"/>
    <property type="molecule type" value="Genomic_DNA"/>
</dbReference>
<feature type="binding site" evidence="10">
    <location>
        <position position="147"/>
    </location>
    <ligand>
        <name>[4Fe-4S] cluster</name>
        <dbReference type="ChEBI" id="CHEBI:49883"/>
        <label>2</label>
    </ligand>
</feature>
<dbReference type="InterPro" id="IPR017900">
    <property type="entry name" value="4Fe4S_Fe_S_CS"/>
</dbReference>
<comment type="subcellular location">
    <subcellularLocation>
        <location evidence="10">Cell membrane</location>
    </subcellularLocation>
</comment>
<proteinExistence type="inferred from homology"/>
<feature type="binding site" evidence="10">
    <location>
        <position position="176"/>
    </location>
    <ligand>
        <name>[4Fe-4S] cluster</name>
        <dbReference type="ChEBI" id="CHEBI:49883"/>
        <label>3</label>
    </ligand>
</feature>
<comment type="function">
    <text evidence="10">Part of a membrane-bound complex that couples electron transfer with translocation of ions across the membrane.</text>
</comment>
<keyword evidence="2 10" id="KW-0004">4Fe-4S</keyword>
<gene>
    <name evidence="10" type="primary">rnfB</name>
    <name evidence="14" type="ORF">KQI75_07720</name>
</gene>
<evidence type="ECO:0000256" key="7">
    <source>
        <dbReference type="ARBA" id="ARBA00023004"/>
    </source>
</evidence>
<comment type="caution">
    <text evidence="10">Lacks conserved residue(s) required for the propagation of feature annotation.</text>
</comment>
<keyword evidence="15" id="KW-1185">Reference proteome</keyword>
<feature type="binding site" evidence="10">
    <location>
        <position position="173"/>
    </location>
    <ligand>
        <name>[4Fe-4S] cluster</name>
        <dbReference type="ChEBI" id="CHEBI:49883"/>
        <label>3</label>
    </ligand>
</feature>
<evidence type="ECO:0000256" key="8">
    <source>
        <dbReference type="ARBA" id="ARBA00023014"/>
    </source>
</evidence>
<dbReference type="PANTHER" id="PTHR43560:SF1">
    <property type="entry name" value="ION-TRANSLOCATING OXIDOREDUCTASE COMPLEX SUBUNIT B"/>
    <property type="match status" value="1"/>
</dbReference>
<keyword evidence="9 10" id="KW-0472">Membrane</keyword>
<keyword evidence="3 10" id="KW-0479">Metal-binding</keyword>
<evidence type="ECO:0000256" key="11">
    <source>
        <dbReference type="SAM" id="Coils"/>
    </source>
</evidence>
<feature type="binding site" evidence="10">
    <location>
        <position position="141"/>
    </location>
    <ligand>
        <name>[4Fe-4S] cluster</name>
        <dbReference type="ChEBI" id="CHEBI:49883"/>
        <label>2</label>
    </ligand>
</feature>
<dbReference type="CDD" id="cd10549">
    <property type="entry name" value="MtMvhB_like"/>
    <property type="match status" value="1"/>
</dbReference>
<keyword evidence="11" id="KW-0175">Coiled coil</keyword>
<evidence type="ECO:0000256" key="10">
    <source>
        <dbReference type="HAMAP-Rule" id="MF_00463"/>
    </source>
</evidence>
<feature type="binding site" evidence="10">
    <location>
        <position position="170"/>
    </location>
    <ligand>
        <name>[4Fe-4S] cluster</name>
        <dbReference type="ChEBI" id="CHEBI:49883"/>
        <label>3</label>
    </ligand>
</feature>
<dbReference type="HAMAP" id="MF_00463">
    <property type="entry name" value="RsxB_RnfB"/>
    <property type="match status" value="1"/>
</dbReference>
<protein>
    <recommendedName>
        <fullName evidence="10">Ion-translocating oxidoreductase complex subunit B</fullName>
        <ecNumber evidence="10">7.-.-.-</ecNumber>
    </recommendedName>
    <alternativeName>
        <fullName evidence="10">Rnf electron transport complex subunit B</fullName>
    </alternativeName>
</protein>